<gene>
    <name evidence="2" type="ORF">EYF80_013802</name>
</gene>
<feature type="compositionally biased region" description="Basic residues" evidence="1">
    <location>
        <begin position="1"/>
        <end position="14"/>
    </location>
</feature>
<sequence>MRCAKQRRLAKSQRRLSSPNGALRTARKQAPPMTPWHNHKRTTTQTTLGKKANELQLKALSSRSGRKPSLQTQQSPASRFTQSECSTQPWPSEQKS</sequence>
<feature type="region of interest" description="Disordered" evidence="1">
    <location>
        <begin position="1"/>
        <end position="96"/>
    </location>
</feature>
<proteinExistence type="predicted"/>
<evidence type="ECO:0000256" key="1">
    <source>
        <dbReference type="SAM" id="MobiDB-lite"/>
    </source>
</evidence>
<protein>
    <submittedName>
        <fullName evidence="2">Uncharacterized protein</fullName>
    </submittedName>
</protein>
<comment type="caution">
    <text evidence="2">The sequence shown here is derived from an EMBL/GenBank/DDBJ whole genome shotgun (WGS) entry which is preliminary data.</text>
</comment>
<keyword evidence="3" id="KW-1185">Reference proteome</keyword>
<feature type="compositionally biased region" description="Polar residues" evidence="1">
    <location>
        <begin position="59"/>
        <end position="96"/>
    </location>
</feature>
<dbReference type="EMBL" id="SRLO01000097">
    <property type="protein sequence ID" value="TNN76039.1"/>
    <property type="molecule type" value="Genomic_DNA"/>
</dbReference>
<evidence type="ECO:0000313" key="2">
    <source>
        <dbReference type="EMBL" id="TNN76039.1"/>
    </source>
</evidence>
<reference evidence="2 3" key="1">
    <citation type="submission" date="2019-03" db="EMBL/GenBank/DDBJ databases">
        <title>First draft genome of Liparis tanakae, snailfish: a comprehensive survey of snailfish specific genes.</title>
        <authorList>
            <person name="Kim W."/>
            <person name="Song I."/>
            <person name="Jeong J.-H."/>
            <person name="Kim D."/>
            <person name="Kim S."/>
            <person name="Ryu S."/>
            <person name="Song J.Y."/>
            <person name="Lee S.K."/>
        </authorList>
    </citation>
    <scope>NUCLEOTIDE SEQUENCE [LARGE SCALE GENOMIC DNA]</scope>
    <source>
        <tissue evidence="2">Muscle</tissue>
    </source>
</reference>
<dbReference type="AlphaFoldDB" id="A0A4Z2ID76"/>
<accession>A0A4Z2ID76</accession>
<organism evidence="2 3">
    <name type="scientific">Liparis tanakae</name>
    <name type="common">Tanaka's snailfish</name>
    <dbReference type="NCBI Taxonomy" id="230148"/>
    <lineage>
        <taxon>Eukaryota</taxon>
        <taxon>Metazoa</taxon>
        <taxon>Chordata</taxon>
        <taxon>Craniata</taxon>
        <taxon>Vertebrata</taxon>
        <taxon>Euteleostomi</taxon>
        <taxon>Actinopterygii</taxon>
        <taxon>Neopterygii</taxon>
        <taxon>Teleostei</taxon>
        <taxon>Neoteleostei</taxon>
        <taxon>Acanthomorphata</taxon>
        <taxon>Eupercaria</taxon>
        <taxon>Perciformes</taxon>
        <taxon>Cottioidei</taxon>
        <taxon>Cottales</taxon>
        <taxon>Liparidae</taxon>
        <taxon>Liparis</taxon>
    </lineage>
</organism>
<dbReference type="Proteomes" id="UP000314294">
    <property type="component" value="Unassembled WGS sequence"/>
</dbReference>
<name>A0A4Z2ID76_9TELE</name>
<evidence type="ECO:0000313" key="3">
    <source>
        <dbReference type="Proteomes" id="UP000314294"/>
    </source>
</evidence>